<dbReference type="AlphaFoldDB" id="A0AAD2JG17"/>
<sequence>MGSVRPPRPCRCAVPSGRYGATARAPRQPGGTAQRSPLAANRHTAGTLAARVPTQGHRRTSPHRQRHRRRHQARHPRSGARRCRPNPAGETHGLQSAPLTIFGPPKPPPQGTGYGRQQALRPSTERAARRHHRVLHHHSRAHHRRHHHHRRHRRIHHLRGAIVTAPGQILGRTGASLTNASWAANASVAKVGQRGEERTARILNALALRPGGPTVIHDLRIPLPSFTANIDHVVISGRTVTILDTKVWAPGFYWTFDGVTRRGLELFAPADKRTVPAAVSALNRHLERDAPRARLGAPTLIIWPSNDRTAQRLWFLRSPGARAVSGPAFERSVTRIVGSRPADPHVVTALVPLINS</sequence>
<organism evidence="3 4">
    <name type="scientific">Rathayibacter iranicus</name>
    <dbReference type="NCBI Taxonomy" id="59737"/>
    <lineage>
        <taxon>Bacteria</taxon>
        <taxon>Bacillati</taxon>
        <taxon>Actinomycetota</taxon>
        <taxon>Actinomycetes</taxon>
        <taxon>Micrococcales</taxon>
        <taxon>Microbacteriaceae</taxon>
        <taxon>Rathayibacter</taxon>
    </lineage>
</organism>
<reference evidence="3 4" key="1">
    <citation type="submission" date="2018-03" db="EMBL/GenBank/DDBJ databases">
        <title>Bacteriophage NCPPB3778 and a type I-E CRISPR drive the evolution of the US Biological Select Agent, Rathayibacter toxicus.</title>
        <authorList>
            <person name="Davis E.W.II."/>
            <person name="Tabima J.F."/>
            <person name="Weisberg A.J."/>
            <person name="Dantas Lopes L."/>
            <person name="Wiseman M.S."/>
            <person name="Wiseman M.S."/>
            <person name="Pupko T."/>
            <person name="Belcher M.S."/>
            <person name="Sechler A.J."/>
            <person name="Tancos M.A."/>
            <person name="Schroeder B.K."/>
            <person name="Murray T.D."/>
            <person name="Luster D.G."/>
            <person name="Schneider W.L."/>
            <person name="Rogers E."/>
            <person name="Andreote F.D."/>
            <person name="Grunwald N.J."/>
            <person name="Putnam M.L."/>
            <person name="Chang J.H."/>
        </authorList>
    </citation>
    <scope>NUCLEOTIDE SEQUENCE [LARGE SCALE GENOMIC DNA]</scope>
    <source>
        <strain evidence="3 4">NCCPB 2253</strain>
    </source>
</reference>
<evidence type="ECO:0000256" key="1">
    <source>
        <dbReference type="SAM" id="MobiDB-lite"/>
    </source>
</evidence>
<evidence type="ECO:0000313" key="4">
    <source>
        <dbReference type="Proteomes" id="UP000283946"/>
    </source>
</evidence>
<evidence type="ECO:0000259" key="2">
    <source>
        <dbReference type="PROSITE" id="PS50965"/>
    </source>
</evidence>
<feature type="compositionally biased region" description="Basic residues" evidence="1">
    <location>
        <begin position="56"/>
        <end position="84"/>
    </location>
</feature>
<name>A0AAD2JG17_9MICO</name>
<accession>A0AAD2JG17</accession>
<proteinExistence type="predicted"/>
<dbReference type="InterPro" id="IPR011528">
    <property type="entry name" value="NERD"/>
</dbReference>
<dbReference type="PROSITE" id="PS50965">
    <property type="entry name" value="NERD"/>
    <property type="match status" value="1"/>
</dbReference>
<feature type="domain" description="NERD" evidence="2">
    <location>
        <begin position="191"/>
        <end position="301"/>
    </location>
</feature>
<dbReference type="Proteomes" id="UP000283946">
    <property type="component" value="Chromosome"/>
</dbReference>
<feature type="compositionally biased region" description="Basic residues" evidence="1">
    <location>
        <begin position="128"/>
        <end position="155"/>
    </location>
</feature>
<protein>
    <submittedName>
        <fullName evidence="3">NERD domain-containing protein</fullName>
    </submittedName>
</protein>
<dbReference type="EMBL" id="CP028130">
    <property type="protein sequence ID" value="AZZ54923.1"/>
    <property type="molecule type" value="Genomic_DNA"/>
</dbReference>
<dbReference type="KEGG" id="ria:C7V51_02765"/>
<dbReference type="Pfam" id="PF08378">
    <property type="entry name" value="NERD"/>
    <property type="match status" value="1"/>
</dbReference>
<feature type="region of interest" description="Disordered" evidence="1">
    <location>
        <begin position="1"/>
        <end position="155"/>
    </location>
</feature>
<gene>
    <name evidence="3" type="ORF">C7V51_02765</name>
</gene>
<evidence type="ECO:0000313" key="3">
    <source>
        <dbReference type="EMBL" id="AZZ54923.1"/>
    </source>
</evidence>